<accession>A0A8H7TH39</accession>
<evidence type="ECO:0000256" key="5">
    <source>
        <dbReference type="ARBA" id="ARBA00023136"/>
    </source>
</evidence>
<comment type="caution">
    <text evidence="6">The sequence shown here is derived from an EMBL/GenBank/DDBJ whole genome shotgun (WGS) entry which is preliminary data.</text>
</comment>
<dbReference type="InterPro" id="IPR009311">
    <property type="entry name" value="IFI6/IFI27-like"/>
</dbReference>
<dbReference type="EMBL" id="JAFJYH010000114">
    <property type="protein sequence ID" value="KAG4419045.1"/>
    <property type="molecule type" value="Genomic_DNA"/>
</dbReference>
<reference evidence="6" key="1">
    <citation type="submission" date="2021-02" db="EMBL/GenBank/DDBJ databases">
        <title>Genome sequence Cadophora malorum strain M34.</title>
        <authorList>
            <person name="Stefanovic E."/>
            <person name="Vu D."/>
            <person name="Scully C."/>
            <person name="Dijksterhuis J."/>
            <person name="Roader J."/>
            <person name="Houbraken J."/>
        </authorList>
    </citation>
    <scope>NUCLEOTIDE SEQUENCE</scope>
    <source>
        <strain evidence="6">M34</strain>
    </source>
</reference>
<dbReference type="PANTHER" id="PTHR16932">
    <property type="entry name" value="INTERFERON ALPHA-INDUCIBLE PROTEIN 27"/>
    <property type="match status" value="1"/>
</dbReference>
<keyword evidence="3" id="KW-0812">Transmembrane</keyword>
<keyword evidence="7" id="KW-1185">Reference proteome</keyword>
<name>A0A8H7TH39_9HELO</name>
<dbReference type="Proteomes" id="UP000664132">
    <property type="component" value="Unassembled WGS sequence"/>
</dbReference>
<dbReference type="AlphaFoldDB" id="A0A8H7TH39"/>
<comment type="subcellular location">
    <subcellularLocation>
        <location evidence="1">Membrane</location>
        <topology evidence="1">Multi-pass membrane protein</topology>
    </subcellularLocation>
</comment>
<proteinExistence type="inferred from homology"/>
<protein>
    <submittedName>
        <fullName evidence="6">Uncharacterized protein</fullName>
    </submittedName>
</protein>
<evidence type="ECO:0000313" key="7">
    <source>
        <dbReference type="Proteomes" id="UP000664132"/>
    </source>
</evidence>
<evidence type="ECO:0000256" key="3">
    <source>
        <dbReference type="ARBA" id="ARBA00022692"/>
    </source>
</evidence>
<evidence type="ECO:0000256" key="1">
    <source>
        <dbReference type="ARBA" id="ARBA00004141"/>
    </source>
</evidence>
<evidence type="ECO:0000256" key="2">
    <source>
        <dbReference type="ARBA" id="ARBA00007262"/>
    </source>
</evidence>
<dbReference type="Pfam" id="PF06140">
    <property type="entry name" value="Ifi-6-16"/>
    <property type="match status" value="1"/>
</dbReference>
<gene>
    <name evidence="6" type="ORF">IFR04_007821</name>
</gene>
<dbReference type="GO" id="GO:0016020">
    <property type="term" value="C:membrane"/>
    <property type="evidence" value="ECO:0007669"/>
    <property type="project" value="UniProtKB-SubCell"/>
</dbReference>
<dbReference type="Gene3D" id="6.10.110.10">
    <property type="match status" value="1"/>
</dbReference>
<dbReference type="OrthoDB" id="440424at2759"/>
<comment type="similarity">
    <text evidence="2">Belongs to the IFI6/IFI27 family.</text>
</comment>
<evidence type="ECO:0000256" key="4">
    <source>
        <dbReference type="ARBA" id="ARBA00022989"/>
    </source>
</evidence>
<dbReference type="InterPro" id="IPR038213">
    <property type="entry name" value="IFI6/IFI27-like_sf"/>
</dbReference>
<sequence length="201" mass="20142">MTTNLPNELISTSKDILLPALDSLGNTITSLTQNHLVPALAGAAISLDAFGRETLVPGLEEAGKFAKEKLDDLIPVVEKAGEYAKENAGPAMEKVGEYVKENPGKSALWAASGLTVLVPGLVSAPVLWAFGWGSTGVRAGSAAAAIQASAGNVAAGSAFSTFQSAAMGGYGAAAVNGVVQGCSVITGTVGGFLGYGNRTST</sequence>
<organism evidence="6 7">
    <name type="scientific">Cadophora malorum</name>
    <dbReference type="NCBI Taxonomy" id="108018"/>
    <lineage>
        <taxon>Eukaryota</taxon>
        <taxon>Fungi</taxon>
        <taxon>Dikarya</taxon>
        <taxon>Ascomycota</taxon>
        <taxon>Pezizomycotina</taxon>
        <taxon>Leotiomycetes</taxon>
        <taxon>Helotiales</taxon>
        <taxon>Ploettnerulaceae</taxon>
        <taxon>Cadophora</taxon>
    </lineage>
</organism>
<dbReference type="PANTHER" id="PTHR16932:SF18">
    <property type="entry name" value="INTERFERON, ALPHA-INDUCIBLE PROTEIN 27-LIKE 2"/>
    <property type="match status" value="1"/>
</dbReference>
<keyword evidence="4" id="KW-1133">Transmembrane helix</keyword>
<evidence type="ECO:0000313" key="6">
    <source>
        <dbReference type="EMBL" id="KAG4419045.1"/>
    </source>
</evidence>
<keyword evidence="5" id="KW-0472">Membrane</keyword>